<dbReference type="Pfam" id="PF16327">
    <property type="entry name" value="CcmF_C"/>
    <property type="match status" value="1"/>
</dbReference>
<gene>
    <name evidence="13" type="primary">ccmF</name>
    <name evidence="13" type="ORF">CC99x_01078</name>
    <name evidence="14" type="ORF">CC99x_011025</name>
</gene>
<keyword evidence="4" id="KW-0997">Cell inner membrane</keyword>
<keyword evidence="8 10" id="KW-0472">Membrane</keyword>
<evidence type="ECO:0000256" key="7">
    <source>
        <dbReference type="ARBA" id="ARBA00022989"/>
    </source>
</evidence>
<dbReference type="InterPro" id="IPR003567">
    <property type="entry name" value="Cyt_c_biogenesis"/>
</dbReference>
<evidence type="ECO:0000313" key="14">
    <source>
        <dbReference type="EMBL" id="MCS5709433.1"/>
    </source>
</evidence>
<feature type="transmembrane region" description="Helical" evidence="10">
    <location>
        <begin position="210"/>
        <end position="230"/>
    </location>
</feature>
<comment type="caution">
    <text evidence="13">The sequence shown here is derived from an EMBL/GenBank/DDBJ whole genome shotgun (WGS) entry which is preliminary data.</text>
</comment>
<keyword evidence="7 10" id="KW-1133">Transmembrane helix</keyword>
<dbReference type="EMBL" id="LKHV02000001">
    <property type="protein sequence ID" value="MCS5709433.1"/>
    <property type="molecule type" value="Genomic_DNA"/>
</dbReference>
<feature type="transmembrane region" description="Helical" evidence="10">
    <location>
        <begin position="6"/>
        <end position="30"/>
    </location>
</feature>
<comment type="function">
    <text evidence="9">Required for the biogenesis of c-type cytochromes. Possible subunit of a heme lyase.</text>
</comment>
<feature type="domain" description="Cytochrome c-type biogenesis protein CcmF C-terminal" evidence="12">
    <location>
        <begin position="316"/>
        <end position="626"/>
    </location>
</feature>
<feature type="transmembrane region" description="Helical" evidence="10">
    <location>
        <begin position="82"/>
        <end position="109"/>
    </location>
</feature>
<dbReference type="Pfam" id="PF01578">
    <property type="entry name" value="Cytochrom_C_asm"/>
    <property type="match status" value="1"/>
</dbReference>
<reference evidence="14" key="2">
    <citation type="journal article" date="2016" name="Genome Announc.">
        <title>Draft Genome Sequences of Two Novel Amoeba-Resistant Intranuclear Bacteria, 'Candidatus Berkiella cookevillensis' and 'Candidatus Berkiella aquae'.</title>
        <authorList>
            <person name="Mehari Y.T."/>
            <person name="Arivett B.A."/>
            <person name="Farone A.L."/>
            <person name="Gunderson J.H."/>
            <person name="Farone M.B."/>
        </authorList>
    </citation>
    <scope>NUCLEOTIDE SEQUENCE</scope>
    <source>
        <strain evidence="14">CC99</strain>
    </source>
</reference>
<evidence type="ECO:0000256" key="9">
    <source>
        <dbReference type="ARBA" id="ARBA00037230"/>
    </source>
</evidence>
<comment type="subcellular location">
    <subcellularLocation>
        <location evidence="1">Cell inner membrane</location>
        <topology evidence="1">Multi-pass membrane protein</topology>
    </subcellularLocation>
</comment>
<dbReference type="NCBIfam" id="NF007691">
    <property type="entry name" value="PRK10369.1"/>
    <property type="match status" value="1"/>
</dbReference>
<feature type="transmembrane region" description="Helical" evidence="10">
    <location>
        <begin position="274"/>
        <end position="293"/>
    </location>
</feature>
<dbReference type="InterPro" id="IPR032523">
    <property type="entry name" value="CcmF_C"/>
</dbReference>
<feature type="transmembrane region" description="Helical" evidence="10">
    <location>
        <begin position="395"/>
        <end position="415"/>
    </location>
</feature>
<dbReference type="EMBL" id="LKHV01000004">
    <property type="protein sequence ID" value="KRG19083.1"/>
    <property type="molecule type" value="Genomic_DNA"/>
</dbReference>
<dbReference type="PRINTS" id="PR01411">
    <property type="entry name" value="CCMFBIOGNSIS"/>
</dbReference>
<dbReference type="PANTHER" id="PTHR43653:SF1">
    <property type="entry name" value="CYTOCHROME C-TYPE BIOGENESIS PROTEIN CCMF"/>
    <property type="match status" value="1"/>
</dbReference>
<dbReference type="STRING" id="437022.CC99x_01078"/>
<evidence type="ECO:0000256" key="3">
    <source>
        <dbReference type="ARBA" id="ARBA00022475"/>
    </source>
</evidence>
<dbReference type="RefSeq" id="WP_057624193.1">
    <property type="nucleotide sequence ID" value="NZ_LKHV02000001.1"/>
</dbReference>
<feature type="transmembrane region" description="Helical" evidence="10">
    <location>
        <begin position="353"/>
        <end position="375"/>
    </location>
</feature>
<dbReference type="GO" id="GO:0020037">
    <property type="term" value="F:heme binding"/>
    <property type="evidence" value="ECO:0007669"/>
    <property type="project" value="InterPro"/>
</dbReference>
<dbReference type="InterPro" id="IPR002541">
    <property type="entry name" value="Cyt_c_assembly"/>
</dbReference>
<evidence type="ECO:0000256" key="1">
    <source>
        <dbReference type="ARBA" id="ARBA00004429"/>
    </source>
</evidence>
<keyword evidence="5 10" id="KW-0812">Transmembrane</keyword>
<feature type="transmembrane region" description="Helical" evidence="10">
    <location>
        <begin position="42"/>
        <end position="62"/>
    </location>
</feature>
<dbReference type="GO" id="GO:0005886">
    <property type="term" value="C:plasma membrane"/>
    <property type="evidence" value="ECO:0007669"/>
    <property type="project" value="UniProtKB-SubCell"/>
</dbReference>
<evidence type="ECO:0000256" key="2">
    <source>
        <dbReference type="ARBA" id="ARBA00009186"/>
    </source>
</evidence>
<dbReference type="InterPro" id="IPR003568">
    <property type="entry name" value="Cyt_c_biogenesis_CcmF"/>
</dbReference>
<evidence type="ECO:0000259" key="11">
    <source>
        <dbReference type="Pfam" id="PF01578"/>
    </source>
</evidence>
<evidence type="ECO:0000256" key="10">
    <source>
        <dbReference type="SAM" id="Phobius"/>
    </source>
</evidence>
<evidence type="ECO:0000313" key="13">
    <source>
        <dbReference type="EMBL" id="KRG19083.1"/>
    </source>
</evidence>
<evidence type="ECO:0000313" key="15">
    <source>
        <dbReference type="Proteomes" id="UP000051494"/>
    </source>
</evidence>
<dbReference type="PATRIC" id="fig|1590042.3.peg.1093"/>
<feature type="transmembrane region" description="Helical" evidence="10">
    <location>
        <begin position="313"/>
        <end position="332"/>
    </location>
</feature>
<feature type="transmembrane region" description="Helical" evidence="10">
    <location>
        <begin position="427"/>
        <end position="443"/>
    </location>
</feature>
<evidence type="ECO:0000256" key="8">
    <source>
        <dbReference type="ARBA" id="ARBA00023136"/>
    </source>
</evidence>
<dbReference type="OrthoDB" id="9761451at2"/>
<evidence type="ECO:0000259" key="12">
    <source>
        <dbReference type="Pfam" id="PF16327"/>
    </source>
</evidence>
<keyword evidence="14" id="KW-0456">Lyase</keyword>
<organism evidence="13">
    <name type="scientific">Candidatus Berkiella cookevillensis</name>
    <dbReference type="NCBI Taxonomy" id="437022"/>
    <lineage>
        <taxon>Bacteria</taxon>
        <taxon>Pseudomonadati</taxon>
        <taxon>Pseudomonadota</taxon>
        <taxon>Gammaproteobacteria</taxon>
        <taxon>Candidatus Berkiellales</taxon>
        <taxon>Candidatus Berkiellaceae</taxon>
        <taxon>Candidatus Berkiella</taxon>
    </lineage>
</organism>
<feature type="domain" description="Cytochrome c assembly protein" evidence="11">
    <location>
        <begin position="89"/>
        <end position="296"/>
    </location>
</feature>
<reference evidence="14" key="3">
    <citation type="submission" date="2021-06" db="EMBL/GenBank/DDBJ databases">
        <title>Genomic Description and Analysis of Intracellular Bacteria, Candidatus Berkiella cookevillensis and Candidatus Berkiella aquae.</title>
        <authorList>
            <person name="Kidane D.T."/>
            <person name="Mehari Y.T."/>
            <person name="Rice F.C."/>
            <person name="Arivett B.A."/>
            <person name="Farone A.L."/>
            <person name="Berk S.G."/>
            <person name="Farone M.B."/>
        </authorList>
    </citation>
    <scope>NUCLEOTIDE SEQUENCE</scope>
    <source>
        <strain evidence="14">CC99</strain>
    </source>
</reference>
<dbReference type="GO" id="GO:0017004">
    <property type="term" value="P:cytochrome complex assembly"/>
    <property type="evidence" value="ECO:0007669"/>
    <property type="project" value="UniProtKB-KW"/>
</dbReference>
<dbReference type="GO" id="GO:0015232">
    <property type="term" value="F:heme transmembrane transporter activity"/>
    <property type="evidence" value="ECO:0007669"/>
    <property type="project" value="InterPro"/>
</dbReference>
<keyword evidence="3" id="KW-1003">Cell membrane</keyword>
<dbReference type="PRINTS" id="PR01410">
    <property type="entry name" value="CCBIOGENESIS"/>
</dbReference>
<feature type="transmembrane region" description="Helical" evidence="10">
    <location>
        <begin position="178"/>
        <end position="198"/>
    </location>
</feature>
<feature type="transmembrane region" description="Helical" evidence="10">
    <location>
        <begin position="606"/>
        <end position="628"/>
    </location>
</feature>
<feature type="transmembrane region" description="Helical" evidence="10">
    <location>
        <begin position="121"/>
        <end position="142"/>
    </location>
</feature>
<evidence type="ECO:0000256" key="5">
    <source>
        <dbReference type="ARBA" id="ARBA00022692"/>
    </source>
</evidence>
<dbReference type="GO" id="GO:0016829">
    <property type="term" value="F:lyase activity"/>
    <property type="evidence" value="ECO:0007669"/>
    <property type="project" value="UniProtKB-KW"/>
</dbReference>
<dbReference type="PANTHER" id="PTHR43653">
    <property type="entry name" value="CYTOCHROME C ASSEMBLY PROTEIN-RELATED"/>
    <property type="match status" value="1"/>
</dbReference>
<keyword evidence="15" id="KW-1185">Reference proteome</keyword>
<keyword evidence="6" id="KW-0201">Cytochrome c-type biogenesis</keyword>
<proteinExistence type="inferred from homology"/>
<dbReference type="AlphaFoldDB" id="A0A0Q9YEV1"/>
<accession>A0A0Q9YEV1</accession>
<evidence type="ECO:0000256" key="4">
    <source>
        <dbReference type="ARBA" id="ARBA00022519"/>
    </source>
</evidence>
<protein>
    <submittedName>
        <fullName evidence="13">Cytochrome c-type biogenesis protein CcmF</fullName>
    </submittedName>
    <submittedName>
        <fullName evidence="14">Heme lyase CcmF/NrfE family subunit</fullName>
    </submittedName>
</protein>
<sequence length="636" mass="71281">MIPELGHFSLILAFCCACSLALLPIGLKAIPIDRFNAIAIKLTWLQFCLVVFSLASLFWAFYSNDFSVQYVQANAHHNLPFYYRLTALWGAHEGSMLLWVGIFCVWSYWVSKKRADLPIPVHSVLLCILGMLSVGFILFLLLTSNPFIRILPVPPVEGSDLNPLLQDPGLIVHPPLLYMGYVGLCVPFASQLCVLFFPQYGQILARWTRTWALSAWAFLTVGIVLGSYWAYYELGWGGYWFWDPVENASFMPWLVTAALVHSLIITDKRGIFQAWTVLLAIYAFALSLIGTFLVRSGVLTSVHAFAVSPERGLYILIFLSVVIATALAIFCARVHIIKNQGYFKAVSKELILLLNNLFLVAIASTILLGTLYPLFIDALFAQKISVGAPYFNAVFIPMILPLILIMGLAPNIHFYQDKLWPHIKAHAFLLILLCILCACLWFFTQSLLFCIGMGIGGWLIFATLKVGIDKYQKSMLSRSNTIGMLTAHLGVGIFILGVSLSSHLSTERDVDISVEEMVEIAPYRFRFVELKKVTGSNYEGVRAKFWVEKGGHKIKTLHPEKRYYIPRNMPMTETAIAHSPFRDLYIALSEPTTNGAWAVRIYVKPYIIWIWIGGLLIAVGAALSLLALNKSTDRKG</sequence>
<dbReference type="NCBIfam" id="TIGR00353">
    <property type="entry name" value="nrfE"/>
    <property type="match status" value="1"/>
</dbReference>
<evidence type="ECO:0000256" key="6">
    <source>
        <dbReference type="ARBA" id="ARBA00022748"/>
    </source>
</evidence>
<reference evidence="13" key="1">
    <citation type="submission" date="2015-09" db="EMBL/GenBank/DDBJ databases">
        <title>Draft Genome Sequences of Two Novel Amoeba-resistant Intranuclear Bacteria, Candidatus Berkiella cookevillensis and Candidatus Berkiella aquae.</title>
        <authorList>
            <person name="Mehari Y.T."/>
            <person name="Arivett B.A."/>
            <person name="Farone A.L."/>
            <person name="Gunderson J.H."/>
            <person name="Farone M.B."/>
        </authorList>
    </citation>
    <scope>NUCLEOTIDE SEQUENCE [LARGE SCALE GENOMIC DNA]</scope>
    <source>
        <strain evidence="13">CC99</strain>
    </source>
</reference>
<dbReference type="Proteomes" id="UP000051494">
    <property type="component" value="Unassembled WGS sequence"/>
</dbReference>
<feature type="transmembrane region" description="Helical" evidence="10">
    <location>
        <begin position="250"/>
        <end position="267"/>
    </location>
</feature>
<feature type="transmembrane region" description="Helical" evidence="10">
    <location>
        <begin position="480"/>
        <end position="500"/>
    </location>
</feature>
<comment type="similarity">
    <text evidence="2">Belongs to the CcmF/CycK/Ccl1/NrfE/CcsA family.</text>
</comment>
<name>A0A0Q9YEV1_9GAMM</name>